<evidence type="ECO:0000256" key="1">
    <source>
        <dbReference type="ARBA" id="ARBA00004651"/>
    </source>
</evidence>
<dbReference type="RefSeq" id="WP_008824928.1">
    <property type="nucleotide sequence ID" value="NZ_AFNU02000004.1"/>
</dbReference>
<comment type="subcellular location">
    <subcellularLocation>
        <location evidence="1">Cell membrane</location>
        <topology evidence="1">Multi-pass membrane protein</topology>
    </subcellularLocation>
</comment>
<dbReference type="InParanoid" id="U2EBQ2"/>
<dbReference type="OrthoDB" id="2934570at2"/>
<feature type="transmembrane region" description="Helical" evidence="6">
    <location>
        <begin position="749"/>
        <end position="771"/>
    </location>
</feature>
<reference evidence="8 9" key="2">
    <citation type="journal article" date="2013" name="PLoS ONE">
        <title>INDIGO - INtegrated Data Warehouse of MIcrobial GenOmes with Examples from the Red Sea Extremophiles.</title>
        <authorList>
            <person name="Alam I."/>
            <person name="Antunes A."/>
            <person name="Kamau A.A."/>
            <person name="Ba Alawi W."/>
            <person name="Kalkatawi M."/>
            <person name="Stingl U."/>
            <person name="Bajic V.B."/>
        </authorList>
    </citation>
    <scope>NUCLEOTIDE SEQUENCE [LARGE SCALE GENOMIC DNA]</scope>
    <source>
        <strain evidence="8 9">SSD-17B</strain>
    </source>
</reference>
<feature type="transmembrane region" description="Helical" evidence="6">
    <location>
        <begin position="329"/>
        <end position="350"/>
    </location>
</feature>
<feature type="transmembrane region" description="Helical" evidence="6">
    <location>
        <begin position="659"/>
        <end position="682"/>
    </location>
</feature>
<gene>
    <name evidence="8" type="ORF">HLPCO_001479</name>
</gene>
<evidence type="ECO:0000256" key="5">
    <source>
        <dbReference type="ARBA" id="ARBA00023136"/>
    </source>
</evidence>
<evidence type="ECO:0000313" key="8">
    <source>
        <dbReference type="EMBL" id="ERJ12493.1"/>
    </source>
</evidence>
<dbReference type="STRING" id="1033810.HLPCO_001479"/>
<feature type="transmembrane region" description="Helical" evidence="6">
    <location>
        <begin position="284"/>
        <end position="301"/>
    </location>
</feature>
<protein>
    <submittedName>
        <fullName evidence="8">MacB-like periplasmic core domain protein</fullName>
    </submittedName>
</protein>
<keyword evidence="3 6" id="KW-0812">Transmembrane</keyword>
<keyword evidence="2" id="KW-1003">Cell membrane</keyword>
<dbReference type="Proteomes" id="UP000005707">
    <property type="component" value="Unassembled WGS sequence"/>
</dbReference>
<feature type="transmembrane region" description="Helical" evidence="6">
    <location>
        <begin position="448"/>
        <end position="470"/>
    </location>
</feature>
<feature type="transmembrane region" description="Helical" evidence="6">
    <location>
        <begin position="370"/>
        <end position="400"/>
    </location>
</feature>
<dbReference type="PANTHER" id="PTHR30287:SF2">
    <property type="entry name" value="BLL1001 PROTEIN"/>
    <property type="match status" value="1"/>
</dbReference>
<dbReference type="GO" id="GO:0005886">
    <property type="term" value="C:plasma membrane"/>
    <property type="evidence" value="ECO:0007669"/>
    <property type="project" value="UniProtKB-SubCell"/>
</dbReference>
<organism evidence="8 9">
    <name type="scientific">Haloplasma contractile SSD-17B</name>
    <dbReference type="NCBI Taxonomy" id="1033810"/>
    <lineage>
        <taxon>Bacteria</taxon>
        <taxon>Bacillati</taxon>
        <taxon>Mycoplasmatota</taxon>
        <taxon>Mollicutes</taxon>
        <taxon>Haloplasmatales</taxon>
        <taxon>Haloplasmataceae</taxon>
        <taxon>Haloplasma</taxon>
    </lineage>
</organism>
<dbReference type="PANTHER" id="PTHR30287">
    <property type="entry name" value="MEMBRANE COMPONENT OF PREDICTED ABC SUPERFAMILY METABOLITE UPTAKE TRANSPORTER"/>
    <property type="match status" value="1"/>
</dbReference>
<dbReference type="InterPro" id="IPR003838">
    <property type="entry name" value="ABC3_permease_C"/>
</dbReference>
<name>U2EBQ2_9MOLU</name>
<evidence type="ECO:0000256" key="6">
    <source>
        <dbReference type="SAM" id="Phobius"/>
    </source>
</evidence>
<proteinExistence type="predicted"/>
<dbReference type="EMBL" id="AFNU02000004">
    <property type="protein sequence ID" value="ERJ12493.1"/>
    <property type="molecule type" value="Genomic_DNA"/>
</dbReference>
<feature type="transmembrane region" description="Helical" evidence="6">
    <location>
        <begin position="15"/>
        <end position="34"/>
    </location>
</feature>
<keyword evidence="9" id="KW-1185">Reference proteome</keyword>
<dbReference type="AlphaFoldDB" id="U2EBQ2"/>
<evidence type="ECO:0000313" key="9">
    <source>
        <dbReference type="Proteomes" id="UP000005707"/>
    </source>
</evidence>
<dbReference type="eggNOG" id="COG0577">
    <property type="taxonomic scope" value="Bacteria"/>
</dbReference>
<sequence>MLLKNVLRSIKNKPLRLVGIILLVLMASTLYVSLSYSISSLEQQLDTYVKEQNQEDFTFEMNPYLTTSELTEYNIDQSTTQVLELTYLDQKGIINKSEVFSNRINKLKQQHNIEIEKRLYKQFDFESEPLDKKVTIRVFKNATKINKTYIQEGSMPINNQEIALSKVFAEQNGIKLHDSITLNNQEYKIVGYVMFPDYIYPQLSEQSLVFNPSNQVLATMTDEAYNNLNVIESSHYTGIFKEDHKTEIEQLNKEYIVNLIDDKTAFKTGAIYGEIEGNKQMTNAMAGVILILAVIVIGIIVNKSINSEAKQIGVIKSLGYTNIEVMRSYMIYPLIAGLLGSVLGYLLGYIGSSPLSQAYELFYQLPVDEAVHSFDIIIGGTLIPFLSLNVFSLIVIYLIVKKRPLELIKPKSNNKTNKIAKGITRVLKRAKFETRFKYSLALRGTGKLLVSFIGVMIASIYLVFAVMGIGSFDDVIYEAFGDSSYNYQVNYRYPINQVTNESRDLYTMVPSKIKKVNETETDENITLFGVEQNLNLTSIKNQQDESLIDDLYKNKENAVITKMLAIIVGIEIGDTISFETLSGSVKEVIVVGISGNYSYPYIYMQKGTVNEYLGLEDSYYNGLYSKDKVKDDDSIATIFNKTELIESLEELMGIAKMSIYAIIAVAIVIGLIVLILIANFTIEDHFKTISFLKVMGYNKKEVSNMVVNIYLPIVIIAYIIAIPLTIMGFNALMAEIAKEMNYVIPLNISFIQAVMGLFIIVMTYYVSLIIAKRKLNKISLQESLKIEE</sequence>
<reference evidence="8 9" key="1">
    <citation type="journal article" date="2011" name="J. Bacteriol.">
        <title>Genome sequence of Haloplasma contractile, an unusual contractile bacterium from a deep-sea anoxic brine lake.</title>
        <authorList>
            <person name="Antunes A."/>
            <person name="Alam I."/>
            <person name="El Dorry H."/>
            <person name="Siam R."/>
            <person name="Robertson A."/>
            <person name="Bajic V.B."/>
            <person name="Stingl U."/>
        </authorList>
    </citation>
    <scope>NUCLEOTIDE SEQUENCE [LARGE SCALE GENOMIC DNA]</scope>
    <source>
        <strain evidence="8 9">SSD-17B</strain>
    </source>
</reference>
<keyword evidence="5 6" id="KW-0472">Membrane</keyword>
<feature type="domain" description="ABC3 transporter permease C-terminal" evidence="7">
    <location>
        <begin position="284"/>
        <end position="402"/>
    </location>
</feature>
<evidence type="ECO:0000256" key="2">
    <source>
        <dbReference type="ARBA" id="ARBA00022475"/>
    </source>
</evidence>
<comment type="caution">
    <text evidence="8">The sequence shown here is derived from an EMBL/GenBank/DDBJ whole genome shotgun (WGS) entry which is preliminary data.</text>
</comment>
<keyword evidence="4 6" id="KW-1133">Transmembrane helix</keyword>
<evidence type="ECO:0000259" key="7">
    <source>
        <dbReference type="Pfam" id="PF02687"/>
    </source>
</evidence>
<evidence type="ECO:0000256" key="4">
    <source>
        <dbReference type="ARBA" id="ARBA00022989"/>
    </source>
</evidence>
<feature type="transmembrane region" description="Helical" evidence="6">
    <location>
        <begin position="702"/>
        <end position="729"/>
    </location>
</feature>
<accession>U2EBQ2</accession>
<feature type="domain" description="ABC3 transporter permease C-terminal" evidence="7">
    <location>
        <begin position="661"/>
        <end position="779"/>
    </location>
</feature>
<evidence type="ECO:0000256" key="3">
    <source>
        <dbReference type="ARBA" id="ARBA00022692"/>
    </source>
</evidence>
<dbReference type="Pfam" id="PF02687">
    <property type="entry name" value="FtsX"/>
    <property type="match status" value="2"/>
</dbReference>
<dbReference type="InterPro" id="IPR038766">
    <property type="entry name" value="Membrane_comp_ABC_pdt"/>
</dbReference>